<dbReference type="OrthoDB" id="5589010at2759"/>
<reference evidence="13" key="1">
    <citation type="submission" date="2013-04" db="EMBL/GenBank/DDBJ databases">
        <authorList>
            <person name="Qu J."/>
            <person name="Murali S.C."/>
            <person name="Bandaranaike D."/>
            <person name="Bellair M."/>
            <person name="Blankenburg K."/>
            <person name="Chao H."/>
            <person name="Dinh H."/>
            <person name="Doddapaneni H."/>
            <person name="Downs B."/>
            <person name="Dugan-Rocha S."/>
            <person name="Elkadiri S."/>
            <person name="Gnanaolivu R.D."/>
            <person name="Hernandez B."/>
            <person name="Javaid M."/>
            <person name="Jayaseelan J.C."/>
            <person name="Lee S."/>
            <person name="Li M."/>
            <person name="Ming W."/>
            <person name="Munidasa M."/>
            <person name="Muniz J."/>
            <person name="Nguyen L."/>
            <person name="Ongeri F."/>
            <person name="Osuji N."/>
            <person name="Pu L.-L."/>
            <person name="Puazo M."/>
            <person name="Qu C."/>
            <person name="Quiroz J."/>
            <person name="Raj R."/>
            <person name="Weissenberger G."/>
            <person name="Xin Y."/>
            <person name="Zou X."/>
            <person name="Han Y."/>
            <person name="Richards S."/>
            <person name="Worley K."/>
            <person name="Muzny D."/>
            <person name="Gibbs R."/>
        </authorList>
    </citation>
    <scope>NUCLEOTIDE SEQUENCE</scope>
    <source>
        <strain evidence="13">Sampled in the wild</strain>
    </source>
</reference>
<dbReference type="GO" id="GO:0008143">
    <property type="term" value="F:poly(A) binding"/>
    <property type="evidence" value="ECO:0007669"/>
    <property type="project" value="InterPro"/>
</dbReference>
<evidence type="ECO:0000256" key="7">
    <source>
        <dbReference type="ARBA" id="ARBA00022833"/>
    </source>
</evidence>
<feature type="compositionally biased region" description="Basic and acidic residues" evidence="11">
    <location>
        <begin position="369"/>
        <end position="382"/>
    </location>
</feature>
<dbReference type="Gene3D" id="1.20.1390.10">
    <property type="entry name" value="PWI domain"/>
    <property type="match status" value="1"/>
</dbReference>
<feature type="compositionally biased region" description="Polar residues" evidence="11">
    <location>
        <begin position="184"/>
        <end position="198"/>
    </location>
</feature>
<dbReference type="FunFam" id="4.10.1000.40:FF:000006">
    <property type="entry name" value="Zinc finger CCCH domain-containing protein 14"/>
    <property type="match status" value="1"/>
</dbReference>
<feature type="region of interest" description="Disordered" evidence="11">
    <location>
        <begin position="98"/>
        <end position="209"/>
    </location>
</feature>
<evidence type="ECO:0000313" key="13">
    <source>
        <dbReference type="EMBL" id="KAG8229363.1"/>
    </source>
</evidence>
<protein>
    <recommendedName>
        <fullName evidence="3">Zinc finger CCCH domain-containing protein 14</fullName>
    </recommendedName>
</protein>
<sequence length="966" mass="107621">MEGIGAEVNQKVKSAIKAKLVELGVYVDEELPDYIMVMVANKRTKSEMIEDLQLFLGAFTEKFISWLLQVLQKLHEVTAASIDAKRASSSIPLDKDKDKVVKKKKLPSVEAEPESVKKNRKKKIEITSKDVPTKKVKKSNVVKKKTGKPEVVKVAEKRPVDKTEVPQKEKKDENPKESVPSAVEKSNQPNPQHTSRSNPKPVLMVSDEDDEDFINIRADAETDLVCELQEEVKPPTPPQKPVAQVSSLKINEIAAHRQSDASQESSVRAQKFSRESLVSTHKDTRVYRSESDKYAMPKTHLESVAQISSKPAVLRRTQGIVSVADSYRDSGDHQTKDEGKNVEVHRVQPTSKVTLVSRTSIKSRLGKRPCKEESPPRSERMKSKGVPSVVKKSQGLLTKKNRGEFSKIAVTLPNPRVTSTAQPVRRALQDEGARDHLMYRPGIARDMPDSLQSHSRHSSLISSDDVSSSRNLPSFGGIISSGDHTSGHGLLSMREVPPMGELPSINSMMPMNASLHTLPSINDDVSLRSLPTLHEQAPVHNLPPTQDQSSDLSSPHNLPALELQEPTINVAQPSQGLPQTFQSQSQTAHSHQLIRSQSQVILQQSQTQSQLIQTQPQPDIVASLHEGHVTQPCVRRVSRSSLERMTMTECSESPADGSQVKQAPDLCVEMEYQNGDSSRDIESGSYQDGICVCPDLEEESVDMQAKSVSPTVDSPTQMRACSPQFFVTLSGYDPQLQNGGSRVVRGNLSELPRRFLVPDSEEMEEDEEYMDEGIGNEDIKQETVNINDAEMIDDELDKDMQSVGTIAFRNIGPETLDENGDLSMKAKNIERCRFWPACRSGERCEFHHPTTPCKVFPACKFGDKCLYIHPNCKFDSACTRKDCPFTHAIPRSLVIAPVPAPIRAPPRPAQIQCKFFPKCTNVNCKFFHPKPCRFGKACNKYDCPFMHEREQLPPKEKLKWVCPTKA</sequence>
<feature type="region of interest" description="Disordered" evidence="11">
    <location>
        <begin position="537"/>
        <end position="558"/>
    </location>
</feature>
<keyword evidence="4 10" id="KW-0479">Metal-binding</keyword>
<keyword evidence="7 10" id="KW-0862">Zinc</keyword>
<feature type="region of interest" description="Disordered" evidence="11">
    <location>
        <begin position="486"/>
        <end position="508"/>
    </location>
</feature>
<dbReference type="InterPro" id="IPR000571">
    <property type="entry name" value="Znf_CCCH"/>
</dbReference>
<proteinExistence type="inferred from homology"/>
<reference evidence="13" key="2">
    <citation type="submission" date="2017-10" db="EMBL/GenBank/DDBJ databases">
        <title>Ladona fulva Genome sequencing and assembly.</title>
        <authorList>
            <person name="Murali S."/>
            <person name="Richards S."/>
            <person name="Bandaranaike D."/>
            <person name="Bellair M."/>
            <person name="Blankenburg K."/>
            <person name="Chao H."/>
            <person name="Dinh H."/>
            <person name="Doddapaneni H."/>
            <person name="Dugan-Rocha S."/>
            <person name="Elkadiri S."/>
            <person name="Gnanaolivu R."/>
            <person name="Hernandez B."/>
            <person name="Skinner E."/>
            <person name="Javaid M."/>
            <person name="Lee S."/>
            <person name="Li M."/>
            <person name="Ming W."/>
            <person name="Munidasa M."/>
            <person name="Muniz J."/>
            <person name="Nguyen L."/>
            <person name="Hughes D."/>
            <person name="Osuji N."/>
            <person name="Pu L.-L."/>
            <person name="Puazo M."/>
            <person name="Qu C."/>
            <person name="Quiroz J."/>
            <person name="Raj R."/>
            <person name="Weissenberger G."/>
            <person name="Xin Y."/>
            <person name="Zou X."/>
            <person name="Han Y."/>
            <person name="Worley K."/>
            <person name="Muzny D."/>
            <person name="Gibbs R."/>
        </authorList>
    </citation>
    <scope>NUCLEOTIDE SEQUENCE</scope>
    <source>
        <strain evidence="13">Sampled in the wild</strain>
    </source>
</reference>
<evidence type="ECO:0000259" key="12">
    <source>
        <dbReference type="PROSITE" id="PS50103"/>
    </source>
</evidence>
<feature type="region of interest" description="Disordered" evidence="11">
    <location>
        <begin position="255"/>
        <end position="284"/>
    </location>
</feature>
<feature type="domain" description="C3H1-type" evidence="12">
    <location>
        <begin position="826"/>
        <end position="851"/>
    </location>
</feature>
<name>A0A8K0KBG6_LADFU</name>
<dbReference type="Gene3D" id="4.10.1000.30">
    <property type="match status" value="1"/>
</dbReference>
<evidence type="ECO:0000256" key="9">
    <source>
        <dbReference type="ARBA" id="ARBA00023242"/>
    </source>
</evidence>
<feature type="compositionally biased region" description="Basic and acidic residues" evidence="11">
    <location>
        <begin position="124"/>
        <end position="133"/>
    </location>
</feature>
<dbReference type="SMART" id="SM00356">
    <property type="entry name" value="ZnF_C3H1"/>
    <property type="match status" value="3"/>
</dbReference>
<keyword evidence="9" id="KW-0539">Nucleus</keyword>
<evidence type="ECO:0000256" key="3">
    <source>
        <dbReference type="ARBA" id="ARBA00015071"/>
    </source>
</evidence>
<evidence type="ECO:0000256" key="11">
    <source>
        <dbReference type="SAM" id="MobiDB-lite"/>
    </source>
</evidence>
<dbReference type="AlphaFoldDB" id="A0A8K0KBG6"/>
<accession>A0A8K0KBG6</accession>
<keyword evidence="14" id="KW-1185">Reference proteome</keyword>
<dbReference type="PANTHER" id="PTHR14738:SF29">
    <property type="entry name" value="ZINC FINGER CCCH DOMAIN-CONTAINING PROTEIN 14"/>
    <property type="match status" value="1"/>
</dbReference>
<feature type="compositionally biased region" description="Basic residues" evidence="11">
    <location>
        <begin position="134"/>
        <end position="146"/>
    </location>
</feature>
<dbReference type="GO" id="GO:0016607">
    <property type="term" value="C:nuclear speck"/>
    <property type="evidence" value="ECO:0007669"/>
    <property type="project" value="UniProtKB-SubCell"/>
</dbReference>
<dbReference type="Pfam" id="PF14608">
    <property type="entry name" value="zf-CCCH_2"/>
    <property type="match status" value="5"/>
</dbReference>
<evidence type="ECO:0000256" key="4">
    <source>
        <dbReference type="ARBA" id="ARBA00022723"/>
    </source>
</evidence>
<keyword evidence="5" id="KW-0677">Repeat</keyword>
<feature type="zinc finger region" description="C3H1-type" evidence="10">
    <location>
        <begin position="826"/>
        <end position="851"/>
    </location>
</feature>
<feature type="region of interest" description="Disordered" evidence="11">
    <location>
        <begin position="358"/>
        <end position="392"/>
    </location>
</feature>
<evidence type="ECO:0000313" key="14">
    <source>
        <dbReference type="Proteomes" id="UP000792457"/>
    </source>
</evidence>
<comment type="caution">
    <text evidence="13">The sequence shown here is derived from an EMBL/GenBank/DDBJ whole genome shotgun (WGS) entry which is preliminary data.</text>
</comment>
<feature type="compositionally biased region" description="Polar residues" evidence="11">
    <location>
        <begin position="543"/>
        <end position="556"/>
    </location>
</feature>
<dbReference type="FunFam" id="4.10.1000.30:FF:000001">
    <property type="entry name" value="Zinc finger CCCH domain-containing protein 14"/>
    <property type="match status" value="1"/>
</dbReference>
<organism evidence="13 14">
    <name type="scientific">Ladona fulva</name>
    <name type="common">Scarce chaser dragonfly</name>
    <name type="synonym">Libellula fulva</name>
    <dbReference type="NCBI Taxonomy" id="123851"/>
    <lineage>
        <taxon>Eukaryota</taxon>
        <taxon>Metazoa</taxon>
        <taxon>Ecdysozoa</taxon>
        <taxon>Arthropoda</taxon>
        <taxon>Hexapoda</taxon>
        <taxon>Insecta</taxon>
        <taxon>Pterygota</taxon>
        <taxon>Palaeoptera</taxon>
        <taxon>Odonata</taxon>
        <taxon>Epiprocta</taxon>
        <taxon>Anisoptera</taxon>
        <taxon>Libelluloidea</taxon>
        <taxon>Libellulidae</taxon>
        <taxon>Ladona</taxon>
    </lineage>
</organism>
<dbReference type="Gene3D" id="4.10.1000.40">
    <property type="match status" value="1"/>
</dbReference>
<keyword evidence="8" id="KW-0694">RNA-binding</keyword>
<dbReference type="EMBL" id="KZ308427">
    <property type="protein sequence ID" value="KAG8229363.1"/>
    <property type="molecule type" value="Genomic_DNA"/>
</dbReference>
<evidence type="ECO:0000256" key="10">
    <source>
        <dbReference type="PROSITE-ProRule" id="PRU00723"/>
    </source>
</evidence>
<evidence type="ECO:0000256" key="2">
    <source>
        <dbReference type="ARBA" id="ARBA00008423"/>
    </source>
</evidence>
<evidence type="ECO:0000256" key="1">
    <source>
        <dbReference type="ARBA" id="ARBA00004324"/>
    </source>
</evidence>
<dbReference type="Proteomes" id="UP000792457">
    <property type="component" value="Unassembled WGS sequence"/>
</dbReference>
<evidence type="ECO:0000256" key="6">
    <source>
        <dbReference type="ARBA" id="ARBA00022771"/>
    </source>
</evidence>
<gene>
    <name evidence="13" type="ORF">J437_LFUL009678</name>
</gene>
<dbReference type="InterPro" id="IPR040366">
    <property type="entry name" value="Nab2/ZC3H14"/>
</dbReference>
<feature type="region of interest" description="Disordered" evidence="11">
    <location>
        <begin position="444"/>
        <end position="468"/>
    </location>
</feature>
<dbReference type="GO" id="GO:0008270">
    <property type="term" value="F:zinc ion binding"/>
    <property type="evidence" value="ECO:0007669"/>
    <property type="project" value="UniProtKB-KW"/>
</dbReference>
<evidence type="ECO:0000256" key="5">
    <source>
        <dbReference type="ARBA" id="ARBA00022737"/>
    </source>
</evidence>
<dbReference type="PROSITE" id="PS50103">
    <property type="entry name" value="ZF_C3H1"/>
    <property type="match status" value="1"/>
</dbReference>
<comment type="subcellular location">
    <subcellularLocation>
        <location evidence="1">Nucleus speckle</location>
    </subcellularLocation>
</comment>
<evidence type="ECO:0000256" key="8">
    <source>
        <dbReference type="ARBA" id="ARBA00022884"/>
    </source>
</evidence>
<feature type="compositionally biased region" description="Low complexity" evidence="11">
    <location>
        <begin position="449"/>
        <end position="468"/>
    </location>
</feature>
<dbReference type="PANTHER" id="PTHR14738">
    <property type="entry name" value="ZINC FINGER CCCH DOMAIN-CONTAINING PROTEIN 14"/>
    <property type="match status" value="1"/>
</dbReference>
<dbReference type="GO" id="GO:0005737">
    <property type="term" value="C:cytoplasm"/>
    <property type="evidence" value="ECO:0007669"/>
    <property type="project" value="TreeGrafter"/>
</dbReference>
<feature type="compositionally biased region" description="Basic and acidic residues" evidence="11">
    <location>
        <begin position="147"/>
        <end position="176"/>
    </location>
</feature>
<dbReference type="GO" id="GO:0043488">
    <property type="term" value="P:regulation of mRNA stability"/>
    <property type="evidence" value="ECO:0007669"/>
    <property type="project" value="InterPro"/>
</dbReference>
<keyword evidence="6 10" id="KW-0863">Zinc-finger</keyword>
<comment type="similarity">
    <text evidence="2">Belongs to the ZC3H14 family.</text>
</comment>